<keyword evidence="3" id="KW-1015">Disulfide bond</keyword>
<organism evidence="7 8">
    <name type="scientific">Evansella tamaricis</name>
    <dbReference type="NCBI Taxonomy" id="2069301"/>
    <lineage>
        <taxon>Bacteria</taxon>
        <taxon>Bacillati</taxon>
        <taxon>Bacillota</taxon>
        <taxon>Bacilli</taxon>
        <taxon>Bacillales</taxon>
        <taxon>Bacillaceae</taxon>
        <taxon>Evansella</taxon>
    </lineage>
</organism>
<evidence type="ECO:0000256" key="3">
    <source>
        <dbReference type="ARBA" id="ARBA00023157"/>
    </source>
</evidence>
<dbReference type="InterPro" id="IPR000866">
    <property type="entry name" value="AhpC/TSA"/>
</dbReference>
<dbReference type="Proteomes" id="UP000784880">
    <property type="component" value="Unassembled WGS sequence"/>
</dbReference>
<dbReference type="PANTHER" id="PTHR42852:SF6">
    <property type="entry name" value="THIOL:DISULFIDE INTERCHANGE PROTEIN DSBE"/>
    <property type="match status" value="1"/>
</dbReference>
<gene>
    <name evidence="7" type="primary">resA</name>
    <name evidence="7" type="ORF">KS419_21355</name>
</gene>
<evidence type="ECO:0000259" key="6">
    <source>
        <dbReference type="PROSITE" id="PS51352"/>
    </source>
</evidence>
<dbReference type="InterPro" id="IPR050553">
    <property type="entry name" value="Thioredoxin_ResA/DsbE_sf"/>
</dbReference>
<dbReference type="NCBIfam" id="NF002854">
    <property type="entry name" value="PRK03147.1"/>
    <property type="match status" value="1"/>
</dbReference>
<evidence type="ECO:0000313" key="8">
    <source>
        <dbReference type="Proteomes" id="UP000784880"/>
    </source>
</evidence>
<evidence type="ECO:0000256" key="2">
    <source>
        <dbReference type="ARBA" id="ARBA00022968"/>
    </source>
</evidence>
<keyword evidence="4" id="KW-0676">Redox-active center</keyword>
<dbReference type="RefSeq" id="WP_217068740.1">
    <property type="nucleotide sequence ID" value="NZ_JAHQCS010000171.1"/>
</dbReference>
<keyword evidence="2" id="KW-0735">Signal-anchor</keyword>
<accession>A0ABS6JKU4</accession>
<keyword evidence="1" id="KW-0201">Cytochrome c-type biogenesis</keyword>
<proteinExistence type="predicted"/>
<reference evidence="7 8" key="1">
    <citation type="submission" date="2021-06" db="EMBL/GenBank/DDBJ databases">
        <title>Bacillus sp. RD4P76, an endophyte from a halophyte.</title>
        <authorList>
            <person name="Sun J.-Q."/>
        </authorList>
    </citation>
    <scope>NUCLEOTIDE SEQUENCE [LARGE SCALE GENOMIC DNA]</scope>
    <source>
        <strain evidence="7 8">CGMCC 1.15917</strain>
    </source>
</reference>
<dbReference type="PROSITE" id="PS51352">
    <property type="entry name" value="THIOREDOXIN_2"/>
    <property type="match status" value="1"/>
</dbReference>
<evidence type="ECO:0000256" key="1">
    <source>
        <dbReference type="ARBA" id="ARBA00022748"/>
    </source>
</evidence>
<sequence>MKQKRLVIRTIILLVMFIAIGYTFYNHFSEERGLVDQGDIAPNFAVEDLDGNYLELADLQGKGVYVNFWATWCSYCRDKMEYLTEYYTVYQEKGVEIVSVNFNERAGIVERHMERYNYNFPLYLDEQRLVSNAYGVVSLPTSFLIDENGVVIERAVGGKSETQVVAALEKLIPSN</sequence>
<name>A0ABS6JKU4_9BACI</name>
<dbReference type="CDD" id="cd02966">
    <property type="entry name" value="TlpA_like_family"/>
    <property type="match status" value="1"/>
</dbReference>
<evidence type="ECO:0000313" key="7">
    <source>
        <dbReference type="EMBL" id="MBU9714291.1"/>
    </source>
</evidence>
<dbReference type="EMBL" id="JAHQCS010000171">
    <property type="protein sequence ID" value="MBU9714291.1"/>
    <property type="molecule type" value="Genomic_DNA"/>
</dbReference>
<dbReference type="Pfam" id="PF00578">
    <property type="entry name" value="AhpC-TSA"/>
    <property type="match status" value="1"/>
</dbReference>
<feature type="domain" description="Thioredoxin" evidence="6">
    <location>
        <begin position="35"/>
        <end position="173"/>
    </location>
</feature>
<protein>
    <submittedName>
        <fullName evidence="7">Thiol-disulfide oxidoreductase ResA</fullName>
    </submittedName>
</protein>
<comment type="caution">
    <text evidence="7">The sequence shown here is derived from an EMBL/GenBank/DDBJ whole genome shotgun (WGS) entry which is preliminary data.</text>
</comment>
<keyword evidence="5" id="KW-0812">Transmembrane</keyword>
<evidence type="ECO:0000256" key="5">
    <source>
        <dbReference type="SAM" id="Phobius"/>
    </source>
</evidence>
<evidence type="ECO:0000256" key="4">
    <source>
        <dbReference type="ARBA" id="ARBA00023284"/>
    </source>
</evidence>
<keyword evidence="8" id="KW-1185">Reference proteome</keyword>
<keyword evidence="5" id="KW-1133">Transmembrane helix</keyword>
<dbReference type="InterPro" id="IPR013766">
    <property type="entry name" value="Thioredoxin_domain"/>
</dbReference>
<keyword evidence="5" id="KW-0472">Membrane</keyword>
<feature type="transmembrane region" description="Helical" evidence="5">
    <location>
        <begin position="7"/>
        <end position="25"/>
    </location>
</feature>
<dbReference type="PANTHER" id="PTHR42852">
    <property type="entry name" value="THIOL:DISULFIDE INTERCHANGE PROTEIN DSBE"/>
    <property type="match status" value="1"/>
</dbReference>